<proteinExistence type="predicted"/>
<evidence type="ECO:0000313" key="2">
    <source>
        <dbReference type="EMBL" id="VAW26189.1"/>
    </source>
</evidence>
<gene>
    <name evidence="2" type="ORF">MNBD_BACTEROID07-69</name>
</gene>
<dbReference type="Gene3D" id="3.40.50.10420">
    <property type="entry name" value="NagB/RpiA/CoA transferase-like"/>
    <property type="match status" value="1"/>
</dbReference>
<accession>A0A3B0UNN1</accession>
<dbReference type="PANTHER" id="PTHR43682:SF1">
    <property type="entry name" value="LACTATE UTILIZATION PROTEIN C"/>
    <property type="match status" value="1"/>
</dbReference>
<dbReference type="InterPro" id="IPR037171">
    <property type="entry name" value="NagB/RpiA_transferase-like"/>
</dbReference>
<dbReference type="AlphaFoldDB" id="A0A3B0UNN1"/>
<name>A0A3B0UNN1_9ZZZZ</name>
<dbReference type="PANTHER" id="PTHR43682">
    <property type="entry name" value="LACTATE UTILIZATION PROTEIN C"/>
    <property type="match status" value="1"/>
</dbReference>
<feature type="domain" description="LUD" evidence="1">
    <location>
        <begin position="107"/>
        <end position="210"/>
    </location>
</feature>
<dbReference type="SUPFAM" id="SSF100950">
    <property type="entry name" value="NagB/RpiA/CoA transferase-like"/>
    <property type="match status" value="1"/>
</dbReference>
<evidence type="ECO:0000259" key="1">
    <source>
        <dbReference type="Pfam" id="PF02589"/>
    </source>
</evidence>
<protein>
    <recommendedName>
        <fullName evidence="1">LUD domain-containing protein</fullName>
    </recommendedName>
</protein>
<dbReference type="InterPro" id="IPR003741">
    <property type="entry name" value="LUD_dom"/>
</dbReference>
<dbReference type="Pfam" id="PF02589">
    <property type="entry name" value="LUD_dom"/>
    <property type="match status" value="1"/>
</dbReference>
<organism evidence="2">
    <name type="scientific">hydrothermal vent metagenome</name>
    <dbReference type="NCBI Taxonomy" id="652676"/>
    <lineage>
        <taxon>unclassified sequences</taxon>
        <taxon>metagenomes</taxon>
        <taxon>ecological metagenomes</taxon>
    </lineage>
</organism>
<dbReference type="EMBL" id="UOET01000012">
    <property type="protein sequence ID" value="VAW26189.1"/>
    <property type="molecule type" value="Genomic_DNA"/>
</dbReference>
<dbReference type="InterPro" id="IPR024185">
    <property type="entry name" value="FTHF_cligase-like_sf"/>
</dbReference>
<sequence>MDETTTKEKILKRVRDALISKKENPFKNVNFNSSVFVQTEEDIEIAFARKLMDMGGTFVYCENEKALGESLRALLDQKEWQDYFVVDQKLKMLLESLGIPVQSDPAAFNAMTAGITRCEYLIARFGSVLVSSGLDSGRRMFVFPESHIVVAYTSQVVAELQEALAGMRKRYREKFPSQMTVITGPSRTADIEKTLVMGAHGPRELYVFVIDDED</sequence>
<reference evidence="2" key="1">
    <citation type="submission" date="2018-06" db="EMBL/GenBank/DDBJ databases">
        <authorList>
            <person name="Zhirakovskaya E."/>
        </authorList>
    </citation>
    <scope>NUCLEOTIDE SEQUENCE</scope>
</reference>